<dbReference type="Gene3D" id="3.40.718.10">
    <property type="entry name" value="Isopropylmalate Dehydrogenase"/>
    <property type="match status" value="1"/>
</dbReference>
<dbReference type="Pfam" id="PF02504">
    <property type="entry name" value="FA_synthesis"/>
    <property type="match status" value="1"/>
</dbReference>
<keyword evidence="3 10" id="KW-0444">Lipid biosynthesis</keyword>
<keyword evidence="5 10" id="KW-0443">Lipid metabolism</keyword>
<comment type="subunit">
    <text evidence="9 10">Homodimer. Probably interacts with PlsY.</text>
</comment>
<keyword evidence="7 10" id="KW-1208">Phospholipid metabolism</keyword>
<dbReference type="GO" id="GO:0043811">
    <property type="term" value="F:phosphate:acyl-[acyl carrier protein] acyltransferase activity"/>
    <property type="evidence" value="ECO:0007669"/>
    <property type="project" value="UniProtKB-UniRule"/>
</dbReference>
<comment type="pathway">
    <text evidence="10">Lipid metabolism; phospholipid metabolism.</text>
</comment>
<evidence type="ECO:0000256" key="5">
    <source>
        <dbReference type="ARBA" id="ARBA00023098"/>
    </source>
</evidence>
<dbReference type="RefSeq" id="WP_195169279.1">
    <property type="nucleotide sequence ID" value="NZ_CP062983.1"/>
</dbReference>
<evidence type="ECO:0000313" key="11">
    <source>
        <dbReference type="EMBL" id="QPC81206.1"/>
    </source>
</evidence>
<evidence type="ECO:0000256" key="1">
    <source>
        <dbReference type="ARBA" id="ARBA00001232"/>
    </source>
</evidence>
<sequence length="338" mass="36423">MMRIVVDALGTDNRPEPDVAGAVLAAKEFHVDIILVGPIHRIQKELEKHDTTGMNIEILDAPQEIAMSTKAGDVTRGYEKSSMHVGMQLVKDGKADAFVTMGNTGAAMAIATLSTLRRIPGVKRPALTAIYPIYDHPIIVLDIGANADVKPEWLVQFAEMGSIYARSALSYDPPRVATLSIGEEEGKGNQMLAATQALLQKSEINYVGHIEPKEILTQNAEVIVFDGFVGNVFLKTFESTIRYFTNLLRQEVNKSWRAKLGGLLLRPALNSVRSRLDTNAIGGAPLLGVDGIVIIGHGSSNAEGVKSAINQARKAVLGGTVDMLRQHFASKSNTAGTE</sequence>
<dbReference type="EMBL" id="CP062983">
    <property type="protein sequence ID" value="QPC81206.1"/>
    <property type="molecule type" value="Genomic_DNA"/>
</dbReference>
<dbReference type="SUPFAM" id="SSF53659">
    <property type="entry name" value="Isocitrate/Isopropylmalate dehydrogenase-like"/>
    <property type="match status" value="1"/>
</dbReference>
<evidence type="ECO:0000256" key="3">
    <source>
        <dbReference type="ARBA" id="ARBA00022516"/>
    </source>
</evidence>
<dbReference type="PANTHER" id="PTHR30100">
    <property type="entry name" value="FATTY ACID/PHOSPHOLIPID SYNTHESIS PROTEIN PLSX"/>
    <property type="match status" value="1"/>
</dbReference>
<dbReference type="Proteomes" id="UP000594468">
    <property type="component" value="Chromosome"/>
</dbReference>
<dbReference type="UniPathway" id="UPA00085"/>
<dbReference type="AlphaFoldDB" id="A0A7S8E6C0"/>
<keyword evidence="2 10" id="KW-0963">Cytoplasm</keyword>
<dbReference type="EC" id="2.3.1.274" evidence="8 10"/>
<protein>
    <recommendedName>
        <fullName evidence="8 10">Phosphate acyltransferase</fullName>
        <ecNumber evidence="8 10">2.3.1.274</ecNumber>
    </recommendedName>
    <alternativeName>
        <fullName evidence="10">Acyl-ACP phosphotransacylase</fullName>
    </alternativeName>
    <alternativeName>
        <fullName evidence="10">Acyl-[acyl-carrier-protein]--phosphate acyltransferase</fullName>
    </alternativeName>
    <alternativeName>
        <fullName evidence="10">Phosphate-acyl-ACP acyltransferase</fullName>
    </alternativeName>
</protein>
<keyword evidence="11" id="KW-0012">Acyltransferase</keyword>
<name>A0A7S8E6C0_9CHLR</name>
<comment type="function">
    <text evidence="10">Catalyzes the reversible formation of acyl-phosphate (acyl-PO(4)) from acyl-[acyl-carrier-protein] (acyl-ACP). This enzyme utilizes acyl-ACP as fatty acyl donor, but not acyl-CoA.</text>
</comment>
<keyword evidence="12" id="KW-1185">Reference proteome</keyword>
<evidence type="ECO:0000256" key="6">
    <source>
        <dbReference type="ARBA" id="ARBA00023209"/>
    </source>
</evidence>
<dbReference type="HAMAP" id="MF_00019">
    <property type="entry name" value="PlsX"/>
    <property type="match status" value="1"/>
</dbReference>
<evidence type="ECO:0000256" key="2">
    <source>
        <dbReference type="ARBA" id="ARBA00022490"/>
    </source>
</evidence>
<evidence type="ECO:0000313" key="12">
    <source>
        <dbReference type="Proteomes" id="UP000594468"/>
    </source>
</evidence>
<accession>A0A7S8E6C0</accession>
<dbReference type="InterPro" id="IPR012281">
    <property type="entry name" value="Phospholipid_synth_PlsX-like"/>
</dbReference>
<dbReference type="PANTHER" id="PTHR30100:SF1">
    <property type="entry name" value="PHOSPHATE ACYLTRANSFERASE"/>
    <property type="match status" value="1"/>
</dbReference>
<comment type="catalytic activity">
    <reaction evidence="1 10">
        <text>a fatty acyl-[ACP] + phosphate = an acyl phosphate + holo-[ACP]</text>
        <dbReference type="Rhea" id="RHEA:42292"/>
        <dbReference type="Rhea" id="RHEA-COMP:9685"/>
        <dbReference type="Rhea" id="RHEA-COMP:14125"/>
        <dbReference type="ChEBI" id="CHEBI:43474"/>
        <dbReference type="ChEBI" id="CHEBI:59918"/>
        <dbReference type="ChEBI" id="CHEBI:64479"/>
        <dbReference type="ChEBI" id="CHEBI:138651"/>
        <dbReference type="EC" id="2.3.1.274"/>
    </reaction>
</comment>
<comment type="similarity">
    <text evidence="10">Belongs to the PlsX family.</text>
</comment>
<evidence type="ECO:0000256" key="7">
    <source>
        <dbReference type="ARBA" id="ARBA00023264"/>
    </source>
</evidence>
<dbReference type="GO" id="GO:0006633">
    <property type="term" value="P:fatty acid biosynthetic process"/>
    <property type="evidence" value="ECO:0007669"/>
    <property type="project" value="UniProtKB-UniRule"/>
</dbReference>
<evidence type="ECO:0000256" key="8">
    <source>
        <dbReference type="ARBA" id="ARBA00024069"/>
    </source>
</evidence>
<evidence type="ECO:0000256" key="4">
    <source>
        <dbReference type="ARBA" id="ARBA00022679"/>
    </source>
</evidence>
<dbReference type="GO" id="GO:0008654">
    <property type="term" value="P:phospholipid biosynthetic process"/>
    <property type="evidence" value="ECO:0007669"/>
    <property type="project" value="UniProtKB-KW"/>
</dbReference>
<gene>
    <name evidence="10 11" type="primary">plsX</name>
    <name evidence="11" type="ORF">G4Y79_16005</name>
</gene>
<comment type="subcellular location">
    <subcellularLocation>
        <location evidence="10">Cytoplasm</location>
    </subcellularLocation>
    <text evidence="10">Associated with the membrane possibly through PlsY.</text>
</comment>
<dbReference type="NCBIfam" id="TIGR00182">
    <property type="entry name" value="plsX"/>
    <property type="match status" value="1"/>
</dbReference>
<keyword evidence="4 10" id="KW-0808">Transferase</keyword>
<keyword evidence="6 10" id="KW-0594">Phospholipid biosynthesis</keyword>
<dbReference type="GO" id="GO:0005737">
    <property type="term" value="C:cytoplasm"/>
    <property type="evidence" value="ECO:0007669"/>
    <property type="project" value="UniProtKB-SubCell"/>
</dbReference>
<evidence type="ECO:0000256" key="10">
    <source>
        <dbReference type="HAMAP-Rule" id="MF_00019"/>
    </source>
</evidence>
<dbReference type="KEGG" id="pmet:G4Y79_16005"/>
<organism evidence="11 12">
    <name type="scientific">Phototrophicus methaneseepsis</name>
    <dbReference type="NCBI Taxonomy" id="2710758"/>
    <lineage>
        <taxon>Bacteria</taxon>
        <taxon>Bacillati</taxon>
        <taxon>Chloroflexota</taxon>
        <taxon>Candidatus Thermofontia</taxon>
        <taxon>Phototrophicales</taxon>
        <taxon>Phototrophicaceae</taxon>
        <taxon>Phototrophicus</taxon>
    </lineage>
</organism>
<dbReference type="PIRSF" id="PIRSF002465">
    <property type="entry name" value="Phsphlp_syn_PlsX"/>
    <property type="match status" value="1"/>
</dbReference>
<reference evidence="11 12" key="1">
    <citation type="submission" date="2020-02" db="EMBL/GenBank/DDBJ databases">
        <authorList>
            <person name="Zheng R.K."/>
            <person name="Sun C.M."/>
        </authorList>
    </citation>
    <scope>NUCLEOTIDE SEQUENCE [LARGE SCALE GENOMIC DNA]</scope>
    <source>
        <strain evidence="12">rifampicinis</strain>
    </source>
</reference>
<evidence type="ECO:0000256" key="9">
    <source>
        <dbReference type="ARBA" id="ARBA00046608"/>
    </source>
</evidence>
<proteinExistence type="inferred from homology"/>
<dbReference type="InterPro" id="IPR003664">
    <property type="entry name" value="FA_synthesis"/>
</dbReference>